<proteinExistence type="predicted"/>
<keyword evidence="3" id="KW-1185">Reference proteome</keyword>
<reference evidence="2 3" key="1">
    <citation type="submission" date="2019-05" db="EMBL/GenBank/DDBJ databases">
        <title>Mikania micrantha, genome provides insights into the molecular mechanism of rapid growth.</title>
        <authorList>
            <person name="Liu B."/>
        </authorList>
    </citation>
    <scope>NUCLEOTIDE SEQUENCE [LARGE SCALE GENOMIC DNA]</scope>
    <source>
        <strain evidence="2">NLD-2019</strain>
        <tissue evidence="2">Leaf</tissue>
    </source>
</reference>
<feature type="transmembrane region" description="Helical" evidence="1">
    <location>
        <begin position="37"/>
        <end position="66"/>
    </location>
</feature>
<protein>
    <submittedName>
        <fullName evidence="2">Uncharacterized protein</fullName>
    </submittedName>
</protein>
<comment type="caution">
    <text evidence="2">The sequence shown here is derived from an EMBL/GenBank/DDBJ whole genome shotgun (WGS) entry which is preliminary data.</text>
</comment>
<dbReference type="Proteomes" id="UP000326396">
    <property type="component" value="Linkage Group LG6"/>
</dbReference>
<keyword evidence="1" id="KW-0812">Transmembrane</keyword>
<name>A0A5N6M8Q8_9ASTR</name>
<feature type="transmembrane region" description="Helical" evidence="1">
    <location>
        <begin position="6"/>
        <end position="25"/>
    </location>
</feature>
<dbReference type="AlphaFoldDB" id="A0A5N6M8Q8"/>
<gene>
    <name evidence="2" type="ORF">E3N88_32555</name>
</gene>
<organism evidence="2 3">
    <name type="scientific">Mikania micrantha</name>
    <name type="common">bitter vine</name>
    <dbReference type="NCBI Taxonomy" id="192012"/>
    <lineage>
        <taxon>Eukaryota</taxon>
        <taxon>Viridiplantae</taxon>
        <taxon>Streptophyta</taxon>
        <taxon>Embryophyta</taxon>
        <taxon>Tracheophyta</taxon>
        <taxon>Spermatophyta</taxon>
        <taxon>Magnoliopsida</taxon>
        <taxon>eudicotyledons</taxon>
        <taxon>Gunneridae</taxon>
        <taxon>Pentapetalae</taxon>
        <taxon>asterids</taxon>
        <taxon>campanulids</taxon>
        <taxon>Asterales</taxon>
        <taxon>Asteraceae</taxon>
        <taxon>Asteroideae</taxon>
        <taxon>Heliantheae alliance</taxon>
        <taxon>Eupatorieae</taxon>
        <taxon>Mikania</taxon>
    </lineage>
</organism>
<accession>A0A5N6M8Q8</accession>
<keyword evidence="1" id="KW-1133">Transmembrane helix</keyword>
<sequence>MVAAVFLTVAIGSTVVGSLLLLGVLRGSHGGGELTPAVVFVVVATGLTTVAWGCSVEAMAVVVSIASG</sequence>
<keyword evidence="1" id="KW-0472">Membrane</keyword>
<evidence type="ECO:0000256" key="1">
    <source>
        <dbReference type="SAM" id="Phobius"/>
    </source>
</evidence>
<evidence type="ECO:0000313" key="2">
    <source>
        <dbReference type="EMBL" id="KAD3337035.1"/>
    </source>
</evidence>
<dbReference type="EMBL" id="SZYD01000016">
    <property type="protein sequence ID" value="KAD3337035.1"/>
    <property type="molecule type" value="Genomic_DNA"/>
</dbReference>
<evidence type="ECO:0000313" key="3">
    <source>
        <dbReference type="Proteomes" id="UP000326396"/>
    </source>
</evidence>